<feature type="transmembrane region" description="Helical" evidence="2">
    <location>
        <begin position="78"/>
        <end position="99"/>
    </location>
</feature>
<sequence>MSSVETGQGGATSDESPTSEPDRRYVWWIVTAVVVAILGFCLMPIAGGLAWLIETPFTLLFGWVPYSWRTLHQTSPERITIVGWIISVAIFSFGFHCAGRYFAVKWQVRKTIAVVLLIFAATIAGICLIGVGHQAVWIANAPRWVELESRYYDRHDADRDLQQIGNSIKDFQLQKNALPRSTFTPEGRPLHGWMTMILPQIGRMDLYESVTLFAPWDMNYQSFAFDTEVEEYLRRGDLITRDDRDFAVTHYSANKHVIDSARVKSLADVQDGASNTILLGEINDNFPAWARPRNGRDPAIGLNQRGGFGAPWGSGVYFTMGDGSVRFIPNDVDPEVLRALSTPNGGEPPSKTDF</sequence>
<dbReference type="PANTHER" id="PTHR30093">
    <property type="entry name" value="GENERAL SECRETION PATHWAY PROTEIN G"/>
    <property type="match status" value="1"/>
</dbReference>
<evidence type="ECO:0000313" key="4">
    <source>
        <dbReference type="Proteomes" id="UP001139103"/>
    </source>
</evidence>
<evidence type="ECO:0000256" key="2">
    <source>
        <dbReference type="SAM" id="Phobius"/>
    </source>
</evidence>
<dbReference type="InterPro" id="IPR027558">
    <property type="entry name" value="Pre_pil_HX9DG_C"/>
</dbReference>
<proteinExistence type="predicted"/>
<evidence type="ECO:0000313" key="3">
    <source>
        <dbReference type="EMBL" id="MCC9630203.1"/>
    </source>
</evidence>
<comment type="caution">
    <text evidence="3">The sequence shown here is derived from an EMBL/GenBank/DDBJ whole genome shotgun (WGS) entry which is preliminary data.</text>
</comment>
<keyword evidence="2" id="KW-0472">Membrane</keyword>
<feature type="transmembrane region" description="Helical" evidence="2">
    <location>
        <begin position="25"/>
        <end position="42"/>
    </location>
</feature>
<dbReference type="NCBIfam" id="TIGR04294">
    <property type="entry name" value="pre_pil_HX9DG"/>
    <property type="match status" value="1"/>
</dbReference>
<accession>A0A9X1MN39</accession>
<keyword evidence="2" id="KW-1133">Transmembrane helix</keyword>
<protein>
    <submittedName>
        <fullName evidence="3">DUF1559 domain-containing protein</fullName>
    </submittedName>
</protein>
<keyword evidence="4" id="KW-1185">Reference proteome</keyword>
<feature type="transmembrane region" description="Helical" evidence="2">
    <location>
        <begin position="111"/>
        <end position="132"/>
    </location>
</feature>
<organism evidence="3 4">
    <name type="scientific">Blastopirellula sediminis</name>
    <dbReference type="NCBI Taxonomy" id="2894196"/>
    <lineage>
        <taxon>Bacteria</taxon>
        <taxon>Pseudomonadati</taxon>
        <taxon>Planctomycetota</taxon>
        <taxon>Planctomycetia</taxon>
        <taxon>Pirellulales</taxon>
        <taxon>Pirellulaceae</taxon>
        <taxon>Blastopirellula</taxon>
    </lineage>
</organism>
<feature type="compositionally biased region" description="Polar residues" evidence="1">
    <location>
        <begin position="1"/>
        <end position="19"/>
    </location>
</feature>
<reference evidence="3" key="1">
    <citation type="submission" date="2021-11" db="EMBL/GenBank/DDBJ databases">
        <title>Genome sequence.</title>
        <authorList>
            <person name="Sun Q."/>
        </authorList>
    </citation>
    <scope>NUCLEOTIDE SEQUENCE</scope>
    <source>
        <strain evidence="3">JC732</strain>
    </source>
</reference>
<feature type="region of interest" description="Disordered" evidence="1">
    <location>
        <begin position="1"/>
        <end position="20"/>
    </location>
</feature>
<gene>
    <name evidence="3" type="ORF">LOC68_17550</name>
</gene>
<evidence type="ECO:0000256" key="1">
    <source>
        <dbReference type="SAM" id="MobiDB-lite"/>
    </source>
</evidence>
<dbReference type="RefSeq" id="WP_230221135.1">
    <property type="nucleotide sequence ID" value="NZ_JAJKFT010000010.1"/>
</dbReference>
<name>A0A9X1MN39_9BACT</name>
<dbReference type="AlphaFoldDB" id="A0A9X1MN39"/>
<keyword evidence="2" id="KW-0812">Transmembrane</keyword>
<dbReference type="Proteomes" id="UP001139103">
    <property type="component" value="Unassembled WGS sequence"/>
</dbReference>
<dbReference type="EMBL" id="JAJKFT010000010">
    <property type="protein sequence ID" value="MCC9630203.1"/>
    <property type="molecule type" value="Genomic_DNA"/>
</dbReference>